<accession>A0A4S3PZM2</accession>
<dbReference type="Proteomes" id="UP000306477">
    <property type="component" value="Unassembled WGS sequence"/>
</dbReference>
<sequence>MDSPIKEFIDFILSNPLILIVLFGFFINAFKRFASGKKEPTTQIPLPKQFNPFDQEPKPEKEDYQAETKYDYIEPVPELVSDSHVPNTFYERYQELQEKGTYHETTIQDEEPIQTVIKPLEVSSEHKAFKSFSKNKVVEGIIWSEILGSPRAKKPYQSRP</sequence>
<feature type="region of interest" description="Disordered" evidence="1">
    <location>
        <begin position="39"/>
        <end position="65"/>
    </location>
</feature>
<dbReference type="EMBL" id="SLUB01000001">
    <property type="protein sequence ID" value="THE15419.1"/>
    <property type="molecule type" value="Genomic_DNA"/>
</dbReference>
<evidence type="ECO:0000256" key="1">
    <source>
        <dbReference type="SAM" id="MobiDB-lite"/>
    </source>
</evidence>
<dbReference type="OrthoDB" id="2967741at2"/>
<keyword evidence="2" id="KW-0812">Transmembrane</keyword>
<evidence type="ECO:0000256" key="2">
    <source>
        <dbReference type="SAM" id="Phobius"/>
    </source>
</evidence>
<comment type="caution">
    <text evidence="3">The sequence shown here is derived from an EMBL/GenBank/DDBJ whole genome shotgun (WGS) entry which is preliminary data.</text>
</comment>
<evidence type="ECO:0000313" key="4">
    <source>
        <dbReference type="Proteomes" id="UP000306477"/>
    </source>
</evidence>
<organism evidence="3 4">
    <name type="scientific">Bacillus timonensis</name>
    <dbReference type="NCBI Taxonomy" id="1033734"/>
    <lineage>
        <taxon>Bacteria</taxon>
        <taxon>Bacillati</taxon>
        <taxon>Bacillota</taxon>
        <taxon>Bacilli</taxon>
        <taxon>Bacillales</taxon>
        <taxon>Bacillaceae</taxon>
        <taxon>Bacillus</taxon>
    </lineage>
</organism>
<dbReference type="RefSeq" id="WP_136377737.1">
    <property type="nucleotide sequence ID" value="NZ_SLUB01000001.1"/>
</dbReference>
<protein>
    <submittedName>
        <fullName evidence="3">Uncharacterized protein</fullName>
    </submittedName>
</protein>
<name>A0A4S3PZM2_9BACI</name>
<keyword evidence="4" id="KW-1185">Reference proteome</keyword>
<proteinExistence type="predicted"/>
<gene>
    <name evidence="3" type="ORF">E1I69_00780</name>
</gene>
<feature type="transmembrane region" description="Helical" evidence="2">
    <location>
        <begin position="12"/>
        <end position="30"/>
    </location>
</feature>
<feature type="compositionally biased region" description="Basic and acidic residues" evidence="1">
    <location>
        <begin position="55"/>
        <end position="65"/>
    </location>
</feature>
<reference evidence="3 4" key="1">
    <citation type="journal article" date="2019" name="Indoor Air">
        <title>Impacts of indoor surface finishes on bacterial viability.</title>
        <authorList>
            <person name="Hu J."/>
            <person name="Maamar S.B."/>
            <person name="Glawe A.J."/>
            <person name="Gottel N."/>
            <person name="Gilbert J.A."/>
            <person name="Hartmann E.M."/>
        </authorList>
    </citation>
    <scope>NUCLEOTIDE SEQUENCE [LARGE SCALE GENOMIC DNA]</scope>
    <source>
        <strain evidence="3 4">AF060A6</strain>
    </source>
</reference>
<evidence type="ECO:0000313" key="3">
    <source>
        <dbReference type="EMBL" id="THE15419.1"/>
    </source>
</evidence>
<keyword evidence="2" id="KW-0472">Membrane</keyword>
<keyword evidence="2" id="KW-1133">Transmembrane helix</keyword>
<dbReference type="AlphaFoldDB" id="A0A4S3PZM2"/>